<dbReference type="PIRSF" id="PIRSF030820">
    <property type="entry name" value="UCP030820"/>
    <property type="match status" value="1"/>
</dbReference>
<dbReference type="AlphaFoldDB" id="A0A0R2SV44"/>
<dbReference type="InterPro" id="IPR008318">
    <property type="entry name" value="UCP030820"/>
</dbReference>
<dbReference type="EMBL" id="LIBE01000403">
    <property type="protein sequence ID" value="KRO79151.1"/>
    <property type="molecule type" value="Genomic_DNA"/>
</dbReference>
<gene>
    <name evidence="1" type="ORF">ABR72_06820</name>
</gene>
<proteinExistence type="predicted"/>
<evidence type="ECO:0008006" key="3">
    <source>
        <dbReference type="Google" id="ProtNLM"/>
    </source>
</evidence>
<comment type="caution">
    <text evidence="1">The sequence shown here is derived from an EMBL/GenBank/DDBJ whole genome shotgun (WGS) entry which is preliminary data.</text>
</comment>
<name>A0A0R2SV44_9GAMM</name>
<sequence length="166" mass="18637">MTSLIRNRNAVPNEWALLQSASGPDAFSALRGRKVLLPLELILSDEDEARAQLGAIGVWLDSHQDLASIENRIADFQLIALNFPVFSDGRPFSLARRLRLELGFTGEIRAIGDVLRDQLCFLERCGFNSFALRSDQDVDECLSAFDDFSSTYTATALNQEPIFRRR</sequence>
<evidence type="ECO:0000313" key="1">
    <source>
        <dbReference type="EMBL" id="KRO79151.1"/>
    </source>
</evidence>
<protein>
    <recommendedName>
        <fullName evidence="3">Oxidoreductase</fullName>
    </recommendedName>
</protein>
<dbReference type="Proteomes" id="UP000051547">
    <property type="component" value="Unassembled WGS sequence"/>
</dbReference>
<accession>A0A0R2SV44</accession>
<evidence type="ECO:0000313" key="2">
    <source>
        <dbReference type="Proteomes" id="UP000051547"/>
    </source>
</evidence>
<reference evidence="1 2" key="1">
    <citation type="submission" date="2015-10" db="EMBL/GenBank/DDBJ databases">
        <title>Metagenome-Assembled Genomes uncover a global brackish microbiome.</title>
        <authorList>
            <person name="Hugerth L.W."/>
            <person name="Larsson J."/>
            <person name="Alneberg J."/>
            <person name="Lindh M.V."/>
            <person name="Legrand C."/>
            <person name="Pinhassi J."/>
            <person name="Andersson A.F."/>
        </authorList>
    </citation>
    <scope>NUCLEOTIDE SEQUENCE [LARGE SCALE GENOMIC DNA]</scope>
    <source>
        <strain evidence="1">BACL4 MAG-120920-bin41</strain>
    </source>
</reference>
<dbReference type="Pfam" id="PF06073">
    <property type="entry name" value="DUF934"/>
    <property type="match status" value="1"/>
</dbReference>
<organism evidence="1 2">
    <name type="scientific">OM182 bacterium BACL3 MAG-120920-bin41</name>
    <dbReference type="NCBI Taxonomy" id="1655580"/>
    <lineage>
        <taxon>Bacteria</taxon>
        <taxon>Pseudomonadati</taxon>
        <taxon>Pseudomonadota</taxon>
        <taxon>Gammaproteobacteria</taxon>
        <taxon>OMG group</taxon>
        <taxon>OM182 clade</taxon>
    </lineage>
</organism>